<proteinExistence type="predicted"/>
<keyword evidence="2" id="KW-0812">Transmembrane</keyword>
<gene>
    <name evidence="4" type="ORF">JBS370_LOCUS12110</name>
    <name evidence="3" type="ORF">ZHD862_LOCUS19694</name>
</gene>
<dbReference type="EMBL" id="CAJNOT010001082">
    <property type="protein sequence ID" value="CAF1142037.1"/>
    <property type="molecule type" value="Genomic_DNA"/>
</dbReference>
<reference evidence="3" key="1">
    <citation type="submission" date="2021-02" db="EMBL/GenBank/DDBJ databases">
        <authorList>
            <person name="Nowell W R."/>
        </authorList>
    </citation>
    <scope>NUCLEOTIDE SEQUENCE</scope>
</reference>
<feature type="transmembrane region" description="Helical" evidence="2">
    <location>
        <begin position="6"/>
        <end position="27"/>
    </location>
</feature>
<dbReference type="AlphaFoldDB" id="A0A814S1T8"/>
<dbReference type="InterPro" id="IPR045860">
    <property type="entry name" value="Snake_toxin-like_sf"/>
</dbReference>
<accession>A0A814S1T8</accession>
<keyword evidence="2" id="KW-1133">Transmembrane helix</keyword>
<feature type="region of interest" description="Disordered" evidence="1">
    <location>
        <begin position="165"/>
        <end position="185"/>
    </location>
</feature>
<sequence>MHYQLIQLLIIGYCIIYFTESSFILNVTDANKLLCYSCKGSNCEKISSKHNNLIACNKNTQLCWAGFVDQKPYRTCASRYCTPHDISLDSDVRIETCCHSNLCNAVSLPKSIGSEWYTKHLTQDSTTSTVSSTASTTKRTKTKKTTTTTTQVYVVNEIVNGEKIPPTFTDSSDQDDDLNVASSQSYGSQTVGSGIINWDRIPYDKDFSNRVVSISKLVILIIPVLLVLIF</sequence>
<organism evidence="3 5">
    <name type="scientific">Rotaria sordida</name>
    <dbReference type="NCBI Taxonomy" id="392033"/>
    <lineage>
        <taxon>Eukaryota</taxon>
        <taxon>Metazoa</taxon>
        <taxon>Spiralia</taxon>
        <taxon>Gnathifera</taxon>
        <taxon>Rotifera</taxon>
        <taxon>Eurotatoria</taxon>
        <taxon>Bdelloidea</taxon>
        <taxon>Philodinida</taxon>
        <taxon>Philodinidae</taxon>
        <taxon>Rotaria</taxon>
    </lineage>
</organism>
<evidence type="ECO:0000256" key="1">
    <source>
        <dbReference type="SAM" id="MobiDB-lite"/>
    </source>
</evidence>
<comment type="caution">
    <text evidence="3">The sequence shown here is derived from an EMBL/GenBank/DDBJ whole genome shotgun (WGS) entry which is preliminary data.</text>
</comment>
<evidence type="ECO:0000313" key="5">
    <source>
        <dbReference type="Proteomes" id="UP000663864"/>
    </source>
</evidence>
<name>A0A814S1T8_9BILA</name>
<dbReference type="Proteomes" id="UP000663864">
    <property type="component" value="Unassembled WGS sequence"/>
</dbReference>
<dbReference type="EMBL" id="CAJOBD010000972">
    <property type="protein sequence ID" value="CAF3742932.1"/>
    <property type="molecule type" value="Genomic_DNA"/>
</dbReference>
<evidence type="ECO:0000313" key="3">
    <source>
        <dbReference type="EMBL" id="CAF1142037.1"/>
    </source>
</evidence>
<keyword evidence="2" id="KW-0472">Membrane</keyword>
<evidence type="ECO:0000256" key="2">
    <source>
        <dbReference type="SAM" id="Phobius"/>
    </source>
</evidence>
<dbReference type="SUPFAM" id="SSF57302">
    <property type="entry name" value="Snake toxin-like"/>
    <property type="match status" value="1"/>
</dbReference>
<evidence type="ECO:0000313" key="4">
    <source>
        <dbReference type="EMBL" id="CAF3742932.1"/>
    </source>
</evidence>
<feature type="transmembrane region" description="Helical" evidence="2">
    <location>
        <begin position="211"/>
        <end position="229"/>
    </location>
</feature>
<protein>
    <submittedName>
        <fullName evidence="3">Uncharacterized protein</fullName>
    </submittedName>
</protein>
<dbReference type="CDD" id="cd00117">
    <property type="entry name" value="TFP"/>
    <property type="match status" value="1"/>
</dbReference>
<dbReference type="Proteomes" id="UP000663836">
    <property type="component" value="Unassembled WGS sequence"/>
</dbReference>